<protein>
    <recommendedName>
        <fullName evidence="5">Transmembrane protein</fullName>
    </recommendedName>
</protein>
<keyword evidence="2" id="KW-0472">Membrane</keyword>
<sequence>MASPYRVHHCQNQSNLSTQPLHPPPSPAPQVSIDPHLQSLFLSSNSSSNTTNPVSSLLVLTRETTPKKKITKEQTFSLKSYIFKKKMTPIKPIFFSLLFFNESTLSSPPFTIFLLLGIILVITILHVLSETQLHVLFEPIFVPFLFTDQP</sequence>
<keyword evidence="2" id="KW-0812">Transmembrane</keyword>
<organism evidence="3 4">
    <name type="scientific">Populus alba x Populus x berolinensis</name>
    <dbReference type="NCBI Taxonomy" id="444605"/>
    <lineage>
        <taxon>Eukaryota</taxon>
        <taxon>Viridiplantae</taxon>
        <taxon>Streptophyta</taxon>
        <taxon>Embryophyta</taxon>
        <taxon>Tracheophyta</taxon>
        <taxon>Spermatophyta</taxon>
        <taxon>Magnoliopsida</taxon>
        <taxon>eudicotyledons</taxon>
        <taxon>Gunneridae</taxon>
        <taxon>Pentapetalae</taxon>
        <taxon>rosids</taxon>
        <taxon>fabids</taxon>
        <taxon>Malpighiales</taxon>
        <taxon>Salicaceae</taxon>
        <taxon>Saliceae</taxon>
        <taxon>Populus</taxon>
    </lineage>
</organism>
<keyword evidence="2" id="KW-1133">Transmembrane helix</keyword>
<comment type="caution">
    <text evidence="3">The sequence shown here is derived from an EMBL/GenBank/DDBJ whole genome shotgun (WGS) entry which is preliminary data.</text>
</comment>
<dbReference type="AlphaFoldDB" id="A0AAD6W687"/>
<evidence type="ECO:0008006" key="5">
    <source>
        <dbReference type="Google" id="ProtNLM"/>
    </source>
</evidence>
<evidence type="ECO:0000313" key="3">
    <source>
        <dbReference type="EMBL" id="KAJ7000863.1"/>
    </source>
</evidence>
<dbReference type="EMBL" id="JAQIZT010000004">
    <property type="protein sequence ID" value="KAJ7000863.1"/>
    <property type="molecule type" value="Genomic_DNA"/>
</dbReference>
<dbReference type="Proteomes" id="UP001164929">
    <property type="component" value="Chromosome 4"/>
</dbReference>
<gene>
    <name evidence="3" type="ORF">NC653_011348</name>
</gene>
<feature type="compositionally biased region" description="Polar residues" evidence="1">
    <location>
        <begin position="10"/>
        <end position="19"/>
    </location>
</feature>
<accession>A0AAD6W687</accession>
<feature type="region of interest" description="Disordered" evidence="1">
    <location>
        <begin position="1"/>
        <end position="29"/>
    </location>
</feature>
<name>A0AAD6W687_9ROSI</name>
<feature type="transmembrane region" description="Helical" evidence="2">
    <location>
        <begin position="110"/>
        <end position="128"/>
    </location>
</feature>
<reference evidence="3 4" key="1">
    <citation type="journal article" date="2023" name="Mol. Ecol. Resour.">
        <title>Chromosome-level genome assembly of a triploid poplar Populus alba 'Berolinensis'.</title>
        <authorList>
            <person name="Chen S."/>
            <person name="Yu Y."/>
            <person name="Wang X."/>
            <person name="Wang S."/>
            <person name="Zhang T."/>
            <person name="Zhou Y."/>
            <person name="He R."/>
            <person name="Meng N."/>
            <person name="Wang Y."/>
            <person name="Liu W."/>
            <person name="Liu Z."/>
            <person name="Liu J."/>
            <person name="Guo Q."/>
            <person name="Huang H."/>
            <person name="Sederoff R.R."/>
            <person name="Wang G."/>
            <person name="Qu G."/>
            <person name="Chen S."/>
        </authorList>
    </citation>
    <scope>NUCLEOTIDE SEQUENCE [LARGE SCALE GENOMIC DNA]</scope>
    <source>
        <strain evidence="3">SC-2020</strain>
    </source>
</reference>
<proteinExistence type="predicted"/>
<evidence type="ECO:0000256" key="2">
    <source>
        <dbReference type="SAM" id="Phobius"/>
    </source>
</evidence>
<evidence type="ECO:0000256" key="1">
    <source>
        <dbReference type="SAM" id="MobiDB-lite"/>
    </source>
</evidence>
<keyword evidence="4" id="KW-1185">Reference proteome</keyword>
<evidence type="ECO:0000313" key="4">
    <source>
        <dbReference type="Proteomes" id="UP001164929"/>
    </source>
</evidence>